<proteinExistence type="predicted"/>
<name>A0A1Q2HMM8_9BACT</name>
<dbReference type="PANTHER" id="PTHR47791:SF4">
    <property type="entry name" value="(PUTATIVE SECRETED PROTEIN)-RELATED"/>
    <property type="match status" value="1"/>
</dbReference>
<dbReference type="Gene3D" id="2.60.20.10">
    <property type="entry name" value="Crystallins"/>
    <property type="match status" value="1"/>
</dbReference>
<evidence type="ECO:0000313" key="3">
    <source>
        <dbReference type="Proteomes" id="UP000188273"/>
    </source>
</evidence>
<dbReference type="InterPro" id="IPR053169">
    <property type="entry name" value="MUG_Protein"/>
</dbReference>
<dbReference type="GO" id="GO:0016787">
    <property type="term" value="F:hydrolase activity"/>
    <property type="evidence" value="ECO:0007669"/>
    <property type="project" value="UniProtKB-KW"/>
</dbReference>
<keyword evidence="2" id="KW-0378">Hydrolase</keyword>
<dbReference type="InterPro" id="IPR000421">
    <property type="entry name" value="FA58C"/>
</dbReference>
<dbReference type="Gene3D" id="1.50.10.20">
    <property type="match status" value="1"/>
</dbReference>
<dbReference type="EMBL" id="CP019633">
    <property type="protein sequence ID" value="AQQ08789.1"/>
    <property type="molecule type" value="Genomic_DNA"/>
</dbReference>
<protein>
    <submittedName>
        <fullName evidence="2">Putative glycosyl hydrolase</fullName>
    </submittedName>
</protein>
<evidence type="ECO:0000259" key="1">
    <source>
        <dbReference type="PROSITE" id="PS50022"/>
    </source>
</evidence>
<reference evidence="3" key="1">
    <citation type="submission" date="2017-02" db="EMBL/GenBank/DDBJ databases">
        <title>Comparative genomics and description of representatives of a novel lineage of planctomycetes thriving in anoxic sediments.</title>
        <authorList>
            <person name="Spring S."/>
            <person name="Bunk B."/>
            <person name="Sproer C."/>
            <person name="Klenk H.-P."/>
        </authorList>
    </citation>
    <scope>NUCLEOTIDE SEQUENCE [LARGE SCALE GENOMIC DNA]</scope>
    <source>
        <strain evidence="3">L21-RPul-D3</strain>
    </source>
</reference>
<dbReference type="KEGG" id="pbu:L21SP3_00579"/>
<accession>A0A1Q2HMM8</accession>
<dbReference type="Proteomes" id="UP000188273">
    <property type="component" value="Chromosome"/>
</dbReference>
<dbReference type="AlphaFoldDB" id="A0A1Q2HMM8"/>
<dbReference type="InterPro" id="IPR005198">
    <property type="entry name" value="Glyco_hydro_76"/>
</dbReference>
<dbReference type="SUPFAM" id="SSF49695">
    <property type="entry name" value="gamma-Crystallin-like"/>
    <property type="match status" value="1"/>
</dbReference>
<dbReference type="Gene3D" id="2.60.120.260">
    <property type="entry name" value="Galactose-binding domain-like"/>
    <property type="match status" value="1"/>
</dbReference>
<keyword evidence="3" id="KW-1185">Reference proteome</keyword>
<dbReference type="Pfam" id="PF00754">
    <property type="entry name" value="F5_F8_type_C"/>
    <property type="match status" value="1"/>
</dbReference>
<dbReference type="STRING" id="1940790.L21SP3_00579"/>
<dbReference type="InterPro" id="IPR008979">
    <property type="entry name" value="Galactose-bd-like_sf"/>
</dbReference>
<dbReference type="PROSITE" id="PS50022">
    <property type="entry name" value="FA58C_3"/>
    <property type="match status" value="1"/>
</dbReference>
<sequence length="779" mass="85925">MKELFLSGLLFLLTFNLFCPEAFALKKSKLREWGQESMSKIQNDFRMPDGLYCKTLLDRTPAYAWGQGIVFGALAAVAKVDKSYLAEAEALADLIQSRYWCSSGGLSAYNASAGGCGDRYTDDNAWIVLAMLELYDITGKDIYIERSAQAMDFIMEFENGPDNTPSGGIRWHESNTCGTRTCSTAPVCLANLILYSNTGENRYLENGLRIYEWARDYGLQSDRGTFYEGVHCDGSLDYVKLGYDTAPFLQAAVELYEITGEQQYLRQAQNMAYALETEMINARTNVLHQTGKWGGHDMTNAFVDLYEADKNQRWINLAAGYIRFLHDSCMADGRYPADWDNASGEVSDDLIDQASAARAYWTLARTQGGAAPEYPILLFNHCSYQGWSLGLDYGSYTLEDLNFRGVLNNSVSSFMLEDNCNVRLYDAGNLSGERLTKTLSDNCLNYEGWGDKTSSLIISNSCSADSINPLIKTGNSEWTNSSVCYAEVGDSVSFQAQTDSLNCSWKGPNGFTSSGNVIKFEPALLLHSGVYTTVCTNSCGTVSEKMFKLNVSNPEGFPQERSNLALNKPVSADSNISGEYPALAVDGSLRNNSKWCASSGRIEPHWITVDLGDYYDVDTFVVAHAAAGGEYEGWNTSNFCIQASQNGQGGWDDILCIEGNSGSITRGVLEDPERIRFVRLNITSPTQGADSAVRIYEFQIFEAFAEHCLKSDIAGDSKDPDCVVDIQDYSSVSQSWAEFQNTGIVENSLSDFNGDSALSIDDLFIFSERWLSCIGSGCL</sequence>
<organism evidence="2 3">
    <name type="scientific">Sedimentisphaera cyanobacteriorum</name>
    <dbReference type="NCBI Taxonomy" id="1940790"/>
    <lineage>
        <taxon>Bacteria</taxon>
        <taxon>Pseudomonadati</taxon>
        <taxon>Planctomycetota</taxon>
        <taxon>Phycisphaerae</taxon>
        <taxon>Sedimentisphaerales</taxon>
        <taxon>Sedimentisphaeraceae</taxon>
        <taxon>Sedimentisphaera</taxon>
    </lineage>
</organism>
<gene>
    <name evidence="2" type="ORF">L21SP3_00579</name>
</gene>
<dbReference type="Pfam" id="PF03663">
    <property type="entry name" value="Glyco_hydro_76"/>
    <property type="match status" value="1"/>
</dbReference>
<dbReference type="GO" id="GO:0005975">
    <property type="term" value="P:carbohydrate metabolic process"/>
    <property type="evidence" value="ECO:0007669"/>
    <property type="project" value="InterPro"/>
</dbReference>
<dbReference type="InterPro" id="IPR008928">
    <property type="entry name" value="6-hairpin_glycosidase_sf"/>
</dbReference>
<evidence type="ECO:0000313" key="2">
    <source>
        <dbReference type="EMBL" id="AQQ08789.1"/>
    </source>
</evidence>
<dbReference type="PANTHER" id="PTHR47791">
    <property type="entry name" value="MEIOTICALLY UP-REGULATED GENE 191 PROTEIN"/>
    <property type="match status" value="1"/>
</dbReference>
<dbReference type="InterPro" id="IPR011024">
    <property type="entry name" value="G_crystallin-like"/>
</dbReference>
<dbReference type="SUPFAM" id="SSF48208">
    <property type="entry name" value="Six-hairpin glycosidases"/>
    <property type="match status" value="2"/>
</dbReference>
<feature type="domain" description="F5/8 type C" evidence="1">
    <location>
        <begin position="551"/>
        <end position="703"/>
    </location>
</feature>
<dbReference type="SUPFAM" id="SSF49785">
    <property type="entry name" value="Galactose-binding domain-like"/>
    <property type="match status" value="1"/>
</dbReference>